<keyword evidence="1" id="KW-0472">Membrane</keyword>
<organism evidence="2 3">
    <name type="scientific">Candidatus Uhrbacteria bacterium RIFOXYB2_FULL_45_11</name>
    <dbReference type="NCBI Taxonomy" id="1802421"/>
    <lineage>
        <taxon>Bacteria</taxon>
        <taxon>Candidatus Uhriibacteriota</taxon>
    </lineage>
</organism>
<evidence type="ECO:0000313" key="3">
    <source>
        <dbReference type="Proteomes" id="UP000177331"/>
    </source>
</evidence>
<sequence length="66" mass="7003">MTRSERQSELDEAGIMCSPQKCSQAGIAGMCILGMLTIIVGGIIFGQRPVAKAKPQQPNAQVAICR</sequence>
<name>A0A1F7W1R2_9BACT</name>
<proteinExistence type="predicted"/>
<evidence type="ECO:0000256" key="1">
    <source>
        <dbReference type="SAM" id="Phobius"/>
    </source>
</evidence>
<comment type="caution">
    <text evidence="2">The sequence shown here is derived from an EMBL/GenBank/DDBJ whole genome shotgun (WGS) entry which is preliminary data.</text>
</comment>
<evidence type="ECO:0000313" key="2">
    <source>
        <dbReference type="EMBL" id="OGL96586.1"/>
    </source>
</evidence>
<dbReference type="Proteomes" id="UP000177331">
    <property type="component" value="Unassembled WGS sequence"/>
</dbReference>
<dbReference type="EMBL" id="MGFD01000064">
    <property type="protein sequence ID" value="OGL96586.1"/>
    <property type="molecule type" value="Genomic_DNA"/>
</dbReference>
<gene>
    <name evidence="2" type="ORF">A2318_02840</name>
</gene>
<accession>A0A1F7W1R2</accession>
<feature type="transmembrane region" description="Helical" evidence="1">
    <location>
        <begin position="25"/>
        <end position="46"/>
    </location>
</feature>
<keyword evidence="1" id="KW-0812">Transmembrane</keyword>
<keyword evidence="1" id="KW-1133">Transmembrane helix</keyword>
<dbReference type="AlphaFoldDB" id="A0A1F7W1R2"/>
<reference evidence="2 3" key="1">
    <citation type="journal article" date="2016" name="Nat. Commun.">
        <title>Thousands of microbial genomes shed light on interconnected biogeochemical processes in an aquifer system.</title>
        <authorList>
            <person name="Anantharaman K."/>
            <person name="Brown C.T."/>
            <person name="Hug L.A."/>
            <person name="Sharon I."/>
            <person name="Castelle C.J."/>
            <person name="Probst A.J."/>
            <person name="Thomas B.C."/>
            <person name="Singh A."/>
            <person name="Wilkins M.J."/>
            <person name="Karaoz U."/>
            <person name="Brodie E.L."/>
            <person name="Williams K.H."/>
            <person name="Hubbard S.S."/>
            <person name="Banfield J.F."/>
        </authorList>
    </citation>
    <scope>NUCLEOTIDE SEQUENCE [LARGE SCALE GENOMIC DNA]</scope>
</reference>
<protein>
    <submittedName>
        <fullName evidence="2">Uncharacterized protein</fullName>
    </submittedName>
</protein>